<dbReference type="InterPro" id="IPR045584">
    <property type="entry name" value="Pilin-like"/>
</dbReference>
<dbReference type="PANTHER" id="PTHR30093">
    <property type="entry name" value="GENERAL SECRETION PATHWAY PROTEIN G"/>
    <property type="match status" value="1"/>
</dbReference>
<dbReference type="Proteomes" id="UP000280296">
    <property type="component" value="Unassembled WGS sequence"/>
</dbReference>
<comment type="caution">
    <text evidence="3">The sequence shown here is derived from an EMBL/GenBank/DDBJ whole genome shotgun (WGS) entry which is preliminary data.</text>
</comment>
<dbReference type="SUPFAM" id="SSF54523">
    <property type="entry name" value="Pili subunits"/>
    <property type="match status" value="1"/>
</dbReference>
<dbReference type="InterPro" id="IPR012902">
    <property type="entry name" value="N_methyl_site"/>
</dbReference>
<reference evidence="3 4" key="1">
    <citation type="submission" date="2018-12" db="EMBL/GenBank/DDBJ databases">
        <authorList>
            <person name="Toschakov S.V."/>
        </authorList>
    </citation>
    <scope>NUCLEOTIDE SEQUENCE [LARGE SCALE GENOMIC DNA]</scope>
    <source>
        <strain evidence="3 4">GM2012</strain>
    </source>
</reference>
<proteinExistence type="predicted"/>
<sequence>MSRGVTTRSRLEAKRAGIMRGRRGVTLIELLVVMAVIGILIGLLLPAVQSAREAARRAQCANNLKQIGLALHAYEAASGRFPATHHDEVPEGQHRPGFIHQFSPLAMILPHLDQVALYDLVNLSLAPAFPLGLSANATAMLTSVGTFLCPSDGESPVQGYGRNSYRMNQGHQAAPRIEPADGSTPRPLTPPFMAFVARSAAGFRDGLSHTVGASERLQGDWTRGPFRRGGDYPLGRDLNTVSYPSIDAVAAACEALDRGRVPVESRGGESWLISGFHFTTFNVCSGPNGGRDCSFREDTTQFTQRALLQFGCFSASSAHPGGVHAMLMDGRVRFVTDSIALETWRSLATIDGGEVVDLE</sequence>
<dbReference type="Pfam" id="PF07963">
    <property type="entry name" value="N_methyl"/>
    <property type="match status" value="1"/>
</dbReference>
<gene>
    <name evidence="3" type="ORF">TsocGM_03125</name>
</gene>
<evidence type="ECO:0000259" key="2">
    <source>
        <dbReference type="Pfam" id="PF07596"/>
    </source>
</evidence>
<keyword evidence="1" id="KW-0812">Transmembrane</keyword>
<dbReference type="PROSITE" id="PS00409">
    <property type="entry name" value="PROKAR_NTER_METHYL"/>
    <property type="match status" value="1"/>
</dbReference>
<dbReference type="EMBL" id="RYZH01000004">
    <property type="protein sequence ID" value="RUL89124.1"/>
    <property type="molecule type" value="Genomic_DNA"/>
</dbReference>
<dbReference type="Gene3D" id="3.30.700.10">
    <property type="entry name" value="Glycoprotein, Type 4 Pilin"/>
    <property type="match status" value="1"/>
</dbReference>
<reference evidence="3 4" key="2">
    <citation type="submission" date="2019-01" db="EMBL/GenBank/DDBJ databases">
        <title>Tautonia sociabilis, a novel thermotolerant planctomycete of Isosphaeraceae family, isolated from a 4000 m deep subterranean habitat.</title>
        <authorList>
            <person name="Kovaleva O.L."/>
            <person name="Elcheninov A.G."/>
            <person name="Van Heerden E."/>
            <person name="Toshchakov S.V."/>
            <person name="Novikov A."/>
            <person name="Bonch-Osmolovskaya E.A."/>
            <person name="Kublanov I.V."/>
        </authorList>
    </citation>
    <scope>NUCLEOTIDE SEQUENCE [LARGE SCALE GENOMIC DNA]</scope>
    <source>
        <strain evidence="3 4">GM2012</strain>
    </source>
</reference>
<dbReference type="InterPro" id="IPR027558">
    <property type="entry name" value="Pre_pil_HX9DG_C"/>
</dbReference>
<dbReference type="InterPro" id="IPR011453">
    <property type="entry name" value="DUF1559"/>
</dbReference>
<evidence type="ECO:0000313" key="4">
    <source>
        <dbReference type="Proteomes" id="UP000280296"/>
    </source>
</evidence>
<keyword evidence="1" id="KW-0472">Membrane</keyword>
<dbReference type="NCBIfam" id="TIGR04294">
    <property type="entry name" value="pre_pil_HX9DG"/>
    <property type="match status" value="1"/>
</dbReference>
<keyword evidence="1" id="KW-1133">Transmembrane helix</keyword>
<dbReference type="Pfam" id="PF07596">
    <property type="entry name" value="SBP_bac_10"/>
    <property type="match status" value="1"/>
</dbReference>
<feature type="domain" description="DUF1559" evidence="2">
    <location>
        <begin position="49"/>
        <end position="341"/>
    </location>
</feature>
<evidence type="ECO:0000256" key="1">
    <source>
        <dbReference type="SAM" id="Phobius"/>
    </source>
</evidence>
<dbReference type="AlphaFoldDB" id="A0A432MNW2"/>
<protein>
    <submittedName>
        <fullName evidence="3">DUF1559 domain-containing protein</fullName>
    </submittedName>
</protein>
<dbReference type="NCBIfam" id="TIGR02532">
    <property type="entry name" value="IV_pilin_GFxxxE"/>
    <property type="match status" value="1"/>
</dbReference>
<keyword evidence="4" id="KW-1185">Reference proteome</keyword>
<name>A0A432MNW2_9BACT</name>
<evidence type="ECO:0000313" key="3">
    <source>
        <dbReference type="EMBL" id="RUL89124.1"/>
    </source>
</evidence>
<dbReference type="PANTHER" id="PTHR30093:SF2">
    <property type="entry name" value="TYPE II SECRETION SYSTEM PROTEIN H"/>
    <property type="match status" value="1"/>
</dbReference>
<feature type="transmembrane region" description="Helical" evidence="1">
    <location>
        <begin position="24"/>
        <end position="48"/>
    </location>
</feature>
<organism evidence="3 4">
    <name type="scientific">Tautonia sociabilis</name>
    <dbReference type="NCBI Taxonomy" id="2080755"/>
    <lineage>
        <taxon>Bacteria</taxon>
        <taxon>Pseudomonadati</taxon>
        <taxon>Planctomycetota</taxon>
        <taxon>Planctomycetia</taxon>
        <taxon>Isosphaerales</taxon>
        <taxon>Isosphaeraceae</taxon>
        <taxon>Tautonia</taxon>
    </lineage>
</organism>
<accession>A0A432MNW2</accession>